<dbReference type="Proteomes" id="UP000675664">
    <property type="component" value="Unassembled WGS sequence"/>
</dbReference>
<organism evidence="2 3">
    <name type="scientific">Sinanaerobacter chloroacetimidivorans</name>
    <dbReference type="NCBI Taxonomy" id="2818044"/>
    <lineage>
        <taxon>Bacteria</taxon>
        <taxon>Bacillati</taxon>
        <taxon>Bacillota</taxon>
        <taxon>Clostridia</taxon>
        <taxon>Peptostreptococcales</taxon>
        <taxon>Anaerovoracaceae</taxon>
        <taxon>Sinanaerobacter</taxon>
    </lineage>
</organism>
<proteinExistence type="predicted"/>
<keyword evidence="1" id="KW-1133">Transmembrane helix</keyword>
<evidence type="ECO:0000313" key="3">
    <source>
        <dbReference type="Proteomes" id="UP000675664"/>
    </source>
</evidence>
<keyword evidence="3" id="KW-1185">Reference proteome</keyword>
<sequence>MNEENRWNKTKLQKILFFVIVIVCLVTIFSMNRSIKSMQQELSMLRQEVGNLHSSVSSDINHISANIESSLKKESSIVSDYSYQVLADKINKAEGTVPLRVMARPKEHKNNLKASFFVESEEGKIFSAQGEEGEGYSFWATIEVPLNNNLKKLSVSFDDGTVQKTEILEEIYELSNRYMMKVDSTIQNMNIMNNNHKLEYSGAVETYFSMNMEGNNYPVSGEIRFQKDGTLIKKIPVNVEKLDDSTGRNNESHDLYIEKYVAGESGVYTTSFNETIAYKKDSLIEIVVIINDNLGFQYKQTIYGERIDENGELYLSDYSNEVIIE</sequence>
<reference evidence="2" key="1">
    <citation type="submission" date="2021-04" db="EMBL/GenBank/DDBJ databases">
        <title>Sinoanaerobacter chloroacetimidivorans sp. nov., an obligate anaerobic bacterium isolated from anaerobic sludge.</title>
        <authorList>
            <person name="Bao Y."/>
        </authorList>
    </citation>
    <scope>NUCLEOTIDE SEQUENCE</scope>
    <source>
        <strain evidence="2">BAD-6</strain>
    </source>
</reference>
<keyword evidence="1" id="KW-0472">Membrane</keyword>
<dbReference type="AlphaFoldDB" id="A0A8J7VWY9"/>
<dbReference type="RefSeq" id="WP_227016687.1">
    <property type="nucleotide sequence ID" value="NZ_JAGSND010000001.1"/>
</dbReference>
<name>A0A8J7VWY9_9FIRM</name>
<keyword evidence="1" id="KW-0812">Transmembrane</keyword>
<gene>
    <name evidence="2" type="ORF">KCX82_01615</name>
</gene>
<accession>A0A8J7VWY9</accession>
<reference evidence="2" key="2">
    <citation type="submission" date="2021-04" db="EMBL/GenBank/DDBJ databases">
        <authorList>
            <person name="Liu J."/>
        </authorList>
    </citation>
    <scope>NUCLEOTIDE SEQUENCE</scope>
    <source>
        <strain evidence="2">BAD-6</strain>
    </source>
</reference>
<evidence type="ECO:0000256" key="1">
    <source>
        <dbReference type="SAM" id="Phobius"/>
    </source>
</evidence>
<evidence type="ECO:0000313" key="2">
    <source>
        <dbReference type="EMBL" id="MBR0596562.1"/>
    </source>
</evidence>
<dbReference type="EMBL" id="JAGSND010000001">
    <property type="protein sequence ID" value="MBR0596562.1"/>
    <property type="molecule type" value="Genomic_DNA"/>
</dbReference>
<protein>
    <submittedName>
        <fullName evidence="2">Uncharacterized protein</fullName>
    </submittedName>
</protein>
<feature type="transmembrane region" description="Helical" evidence="1">
    <location>
        <begin position="12"/>
        <end position="31"/>
    </location>
</feature>
<comment type="caution">
    <text evidence="2">The sequence shown here is derived from an EMBL/GenBank/DDBJ whole genome shotgun (WGS) entry which is preliminary data.</text>
</comment>